<feature type="region of interest" description="Disordered" evidence="4">
    <location>
        <begin position="94"/>
        <end position="116"/>
    </location>
</feature>
<reference evidence="7 8" key="1">
    <citation type="journal article" date="2010" name="J. Bacteriol.">
        <title>Biochemical characterization of a novel indole prenyltransferase from Streptomyces sp. SN-593.</title>
        <authorList>
            <person name="Takahashi S."/>
            <person name="Takagi H."/>
            <person name="Toyoda A."/>
            <person name="Uramoto M."/>
            <person name="Nogawa T."/>
            <person name="Ueki M."/>
            <person name="Sakaki Y."/>
            <person name="Osada H."/>
        </authorList>
    </citation>
    <scope>NUCLEOTIDE SEQUENCE [LARGE SCALE GENOMIC DNA]</scope>
    <source>
        <strain evidence="7 8">SN-593</strain>
    </source>
</reference>
<evidence type="ECO:0000256" key="4">
    <source>
        <dbReference type="SAM" id="MobiDB-lite"/>
    </source>
</evidence>
<dbReference type="EMBL" id="AP018365">
    <property type="protein sequence ID" value="BBB00644.1"/>
    <property type="molecule type" value="Genomic_DNA"/>
</dbReference>
<evidence type="ECO:0000256" key="2">
    <source>
        <dbReference type="ARBA" id="ARBA00022679"/>
    </source>
</evidence>
<evidence type="ECO:0000313" key="7">
    <source>
        <dbReference type="EMBL" id="BBB00644.1"/>
    </source>
</evidence>
<gene>
    <name evidence="7" type="ORF">RVR_10590</name>
    <name evidence="6" type="ORF">RVR_7725</name>
</gene>
<keyword evidence="2" id="KW-0808">Transferase</keyword>
<comment type="similarity">
    <text evidence="1">Belongs to the PEP-utilizing enzyme family.</text>
</comment>
<dbReference type="KEGG" id="arev:RVR_7725"/>
<name>A0A7U3UXI9_9ACTN</name>
<feature type="domain" description="Phosphotransferase system enzyme I N-terminal" evidence="5">
    <location>
        <begin position="13"/>
        <end position="91"/>
    </location>
</feature>
<dbReference type="KEGG" id="arev:RVR_10590"/>
<keyword evidence="8" id="KW-1185">Reference proteome</keyword>
<protein>
    <recommendedName>
        <fullName evidence="5">Phosphotransferase system enzyme I N-terminal domain-containing protein</fullName>
    </recommendedName>
</protein>
<reference evidence="7 8" key="2">
    <citation type="journal article" date="2011" name="J. Antibiot.">
        <title>Furaquinocins I and J: novel polyketide isoprenoid hybrid compounds from Streptomyces reveromyceticus SN-593.</title>
        <authorList>
            <person name="Panthee S."/>
            <person name="Takahashi S."/>
            <person name="Takagi H."/>
            <person name="Nogawa T."/>
            <person name="Oowada E."/>
            <person name="Uramoto M."/>
            <person name="Osada H."/>
        </authorList>
    </citation>
    <scope>NUCLEOTIDE SEQUENCE [LARGE SCALE GENOMIC DNA]</scope>
    <source>
        <strain evidence="7 8">SN-593</strain>
    </source>
</reference>
<dbReference type="RefSeq" id="WP_202236562.1">
    <property type="nucleotide sequence ID" value="NZ_AP018365.1"/>
</dbReference>
<keyword evidence="3" id="KW-0175">Coiled coil</keyword>
<dbReference type="EMBL" id="AP018365">
    <property type="protein sequence ID" value="BBB00591.1"/>
    <property type="molecule type" value="Genomic_DNA"/>
</dbReference>
<dbReference type="AlphaFoldDB" id="A0A7U3UXI9"/>
<proteinExistence type="inferred from homology"/>
<evidence type="ECO:0000313" key="6">
    <source>
        <dbReference type="EMBL" id="BBB00591.1"/>
    </source>
</evidence>
<dbReference type="Gene3D" id="1.10.274.10">
    <property type="entry name" value="PtsI, HPr-binding domain"/>
    <property type="match status" value="1"/>
</dbReference>
<dbReference type="GO" id="GO:0016740">
    <property type="term" value="F:transferase activity"/>
    <property type="evidence" value="ECO:0007669"/>
    <property type="project" value="UniProtKB-KW"/>
</dbReference>
<accession>A0A7U3UXI9</accession>
<reference evidence="7 8" key="3">
    <citation type="journal article" date="2011" name="Nat. Chem. Biol.">
        <title>Reveromycin A biosynthesis uses RevG and RevJ for stereospecific spiroacetal formation.</title>
        <authorList>
            <person name="Takahashi S."/>
            <person name="Toyoda A."/>
            <person name="Sekiyama Y."/>
            <person name="Takagi H."/>
            <person name="Nogawa T."/>
            <person name="Uramoto M."/>
            <person name="Suzuki R."/>
            <person name="Koshino H."/>
            <person name="Kumano T."/>
            <person name="Panthee S."/>
            <person name="Dairi T."/>
            <person name="Ishikawa J."/>
            <person name="Ikeda H."/>
            <person name="Sakaki Y."/>
            <person name="Osada H."/>
        </authorList>
    </citation>
    <scope>NUCLEOTIDE SEQUENCE [LARGE SCALE GENOMIC DNA]</scope>
    <source>
        <strain evidence="7 8">SN-593</strain>
    </source>
</reference>
<dbReference type="GO" id="GO:0009401">
    <property type="term" value="P:phosphoenolpyruvate-dependent sugar phosphotransferase system"/>
    <property type="evidence" value="ECO:0007669"/>
    <property type="project" value="InterPro"/>
</dbReference>
<evidence type="ECO:0000256" key="1">
    <source>
        <dbReference type="ARBA" id="ARBA00007837"/>
    </source>
</evidence>
<dbReference type="Proteomes" id="UP000595703">
    <property type="component" value="Chromosome"/>
</dbReference>
<feature type="coiled-coil region" evidence="3">
    <location>
        <begin position="10"/>
        <end position="51"/>
    </location>
</feature>
<sequence>MTRPRQTPHLDDLEQVRDQLRAEIREARETLTDLRREIRDARELVPLLTDELFTAEVKKQVDELGAATAQAMEDASDRVIARFDRLADTLLGRDHTSRRRGRTSIPDLVARRGDEG</sequence>
<evidence type="ECO:0000259" key="5">
    <source>
        <dbReference type="Pfam" id="PF05524"/>
    </source>
</evidence>
<reference evidence="7 8" key="4">
    <citation type="journal article" date="2020" name="Sci. Rep.">
        <title>beta-carboline chemical signals induce reveromycin production through a LuxR family regulator in Streptomyces sp. SN-593.</title>
        <authorList>
            <person name="Panthee S."/>
            <person name="Kito N."/>
            <person name="Hayashi T."/>
            <person name="Shimizu T."/>
            <person name="Ishikawa J."/>
            <person name="Hamamoto H."/>
            <person name="Osada H."/>
            <person name="Takahashi S."/>
        </authorList>
    </citation>
    <scope>NUCLEOTIDE SEQUENCE [LARGE SCALE GENOMIC DNA]</scope>
    <source>
        <strain evidence="7 8">SN-593</strain>
    </source>
</reference>
<dbReference type="Pfam" id="PF05524">
    <property type="entry name" value="PEP-utilisers_N"/>
    <property type="match status" value="1"/>
</dbReference>
<evidence type="ECO:0000313" key="8">
    <source>
        <dbReference type="Proteomes" id="UP000595703"/>
    </source>
</evidence>
<evidence type="ECO:0000256" key="3">
    <source>
        <dbReference type="SAM" id="Coils"/>
    </source>
</evidence>
<dbReference type="InterPro" id="IPR008731">
    <property type="entry name" value="PTS_EIN"/>
</dbReference>
<organism evidence="7 8">
    <name type="scientific">Actinacidiphila reveromycinica</name>
    <dbReference type="NCBI Taxonomy" id="659352"/>
    <lineage>
        <taxon>Bacteria</taxon>
        <taxon>Bacillati</taxon>
        <taxon>Actinomycetota</taxon>
        <taxon>Actinomycetes</taxon>
        <taxon>Kitasatosporales</taxon>
        <taxon>Streptomycetaceae</taxon>
        <taxon>Actinacidiphila</taxon>
    </lineage>
</organism>
<dbReference type="InterPro" id="IPR036618">
    <property type="entry name" value="PtsI_HPr-bd_sf"/>
</dbReference>